<evidence type="ECO:0000259" key="3">
    <source>
        <dbReference type="PROSITE" id="PS50021"/>
    </source>
</evidence>
<feature type="region of interest" description="Disordered" evidence="2">
    <location>
        <begin position="133"/>
        <end position="196"/>
    </location>
</feature>
<dbReference type="EMBL" id="HE600963">
    <property type="protein sequence ID" value="CAP35479.2"/>
    <property type="molecule type" value="Genomic_DNA"/>
</dbReference>
<dbReference type="Pfam" id="PF00307">
    <property type="entry name" value="CH"/>
    <property type="match status" value="1"/>
</dbReference>
<evidence type="ECO:0000313" key="4">
    <source>
        <dbReference type="EMBL" id="CAP35479.2"/>
    </source>
</evidence>
<dbReference type="eggNOG" id="ENOG502R6B8">
    <property type="taxonomic scope" value="Eukaryota"/>
</dbReference>
<dbReference type="CTD" id="8584006"/>
<feature type="coiled-coil region" evidence="1">
    <location>
        <begin position="197"/>
        <end position="234"/>
    </location>
</feature>
<dbReference type="AlphaFoldDB" id="A8XSM7"/>
<feature type="region of interest" description="Disordered" evidence="2">
    <location>
        <begin position="107"/>
        <end position="126"/>
    </location>
</feature>
<dbReference type="InterPro" id="IPR036872">
    <property type="entry name" value="CH_dom_sf"/>
</dbReference>
<dbReference type="GeneID" id="8584006"/>
<evidence type="ECO:0000313" key="5">
    <source>
        <dbReference type="Proteomes" id="UP000008549"/>
    </source>
</evidence>
<evidence type="ECO:0000256" key="2">
    <source>
        <dbReference type="SAM" id="MobiDB-lite"/>
    </source>
</evidence>
<feature type="compositionally biased region" description="Basic and acidic residues" evidence="2">
    <location>
        <begin position="107"/>
        <end position="124"/>
    </location>
</feature>
<dbReference type="FunCoup" id="A8XSM7">
    <property type="interactions" value="6"/>
</dbReference>
<dbReference type="Gene3D" id="1.10.418.10">
    <property type="entry name" value="Calponin-like domain"/>
    <property type="match status" value="1"/>
</dbReference>
<evidence type="ECO:0000313" key="6">
    <source>
        <dbReference type="WormBase" id="CBG17945"/>
    </source>
</evidence>
<dbReference type="InterPro" id="IPR001715">
    <property type="entry name" value="CH_dom"/>
</dbReference>
<sequence>MSIFTRPLNRLTKTSEVVPPMNEQNITHRKKLSTVSTSLQGDDGAAYFSPIHVRIQVFLGFVAASPRNCYTRSNIVPLRRRVYEEIDGAAMSSRSGSTPIEQKALEIRRTQSKKETVQHREESRALPTVLIEQNAVETNAKTKKSRPSTSSLASVFRSRASSPMETVRKVFGRSSSKQPKELTVPSPSSTSLEPVTSKNEQRLMEELEIVRNQLSQAQLQISEQNKKMRQVQTVCSSQQCEPLRMTDEATMTEKVAEKVDNMEKMDKENLHPDIICLESDVNVSSRIQSLKDEVAALKKENSEQKEDFRKTRKDFILILKEAVLRKDEAERKLETISRSVSDDDDWVTLMTQHKHTLRRNVLLGWVQKTLEQYSDQLTVSNFSSDWTDCRAFCALLFDLFPETMPDVTISPIVGDCVNRCRRSFQRLEIPFEKRALGIASTSSPGADSGADEDSSSACSVIAGLTDWRYIMNTVFVIYQRGVLGKT</sequence>
<dbReference type="Proteomes" id="UP000008549">
    <property type="component" value="Unassembled WGS sequence"/>
</dbReference>
<dbReference type="OMA" id="DCRAFCA"/>
<dbReference type="InParanoid" id="A8XSM7"/>
<dbReference type="PROSITE" id="PS50021">
    <property type="entry name" value="CH"/>
    <property type="match status" value="1"/>
</dbReference>
<feature type="compositionally biased region" description="Polar residues" evidence="2">
    <location>
        <begin position="147"/>
        <end position="164"/>
    </location>
</feature>
<feature type="coiled-coil region" evidence="1">
    <location>
        <begin position="287"/>
        <end position="339"/>
    </location>
</feature>
<dbReference type="RefSeq" id="XP_045096349.1">
    <property type="nucleotide sequence ID" value="XM_045243982.1"/>
</dbReference>
<dbReference type="STRING" id="6238.A8XSM7"/>
<name>A8XSM7_CAEBR</name>
<dbReference type="HOGENOM" id="CLU_588266_0_0_1"/>
<dbReference type="SUPFAM" id="SSF47576">
    <property type="entry name" value="Calponin-homology domain, CH-domain"/>
    <property type="match status" value="1"/>
</dbReference>
<keyword evidence="5" id="KW-1185">Reference proteome</keyword>
<gene>
    <name evidence="4 6" type="ORF">CBG17945</name>
    <name evidence="4" type="ORF">CBG_17945</name>
</gene>
<reference evidence="4 5" key="1">
    <citation type="journal article" date="2003" name="PLoS Biol.">
        <title>The genome sequence of Caenorhabditis briggsae: a platform for comparative genomics.</title>
        <authorList>
            <person name="Stein L.D."/>
            <person name="Bao Z."/>
            <person name="Blasiar D."/>
            <person name="Blumenthal T."/>
            <person name="Brent M.R."/>
            <person name="Chen N."/>
            <person name="Chinwalla A."/>
            <person name="Clarke L."/>
            <person name="Clee C."/>
            <person name="Coghlan A."/>
            <person name="Coulson A."/>
            <person name="D'Eustachio P."/>
            <person name="Fitch D.H."/>
            <person name="Fulton L.A."/>
            <person name="Fulton R.E."/>
            <person name="Griffiths-Jones S."/>
            <person name="Harris T.W."/>
            <person name="Hillier L.W."/>
            <person name="Kamath R."/>
            <person name="Kuwabara P.E."/>
            <person name="Mardis E.R."/>
            <person name="Marra M.A."/>
            <person name="Miner T.L."/>
            <person name="Minx P."/>
            <person name="Mullikin J.C."/>
            <person name="Plumb R.W."/>
            <person name="Rogers J."/>
            <person name="Schein J.E."/>
            <person name="Sohrmann M."/>
            <person name="Spieth J."/>
            <person name="Stajich J.E."/>
            <person name="Wei C."/>
            <person name="Willey D."/>
            <person name="Wilson R.K."/>
            <person name="Durbin R."/>
            <person name="Waterston R.H."/>
        </authorList>
    </citation>
    <scope>NUCLEOTIDE SEQUENCE [LARGE SCALE GENOMIC DNA]</scope>
    <source>
        <strain evidence="4 5">AF16</strain>
    </source>
</reference>
<accession>A8XSM7</accession>
<dbReference type="KEGG" id="cbr:CBG_17945"/>
<organism evidence="4 5">
    <name type="scientific">Caenorhabditis briggsae</name>
    <dbReference type="NCBI Taxonomy" id="6238"/>
    <lineage>
        <taxon>Eukaryota</taxon>
        <taxon>Metazoa</taxon>
        <taxon>Ecdysozoa</taxon>
        <taxon>Nematoda</taxon>
        <taxon>Chromadorea</taxon>
        <taxon>Rhabditida</taxon>
        <taxon>Rhabditina</taxon>
        <taxon>Rhabditomorpha</taxon>
        <taxon>Rhabditoidea</taxon>
        <taxon>Rhabditidae</taxon>
        <taxon>Peloderinae</taxon>
        <taxon>Caenorhabditis</taxon>
    </lineage>
</organism>
<protein>
    <submittedName>
        <fullName evidence="4">Protein CBG17945</fullName>
    </submittedName>
</protein>
<evidence type="ECO:0000256" key="1">
    <source>
        <dbReference type="SAM" id="Coils"/>
    </source>
</evidence>
<keyword evidence="1" id="KW-0175">Coiled coil</keyword>
<proteinExistence type="predicted"/>
<dbReference type="WormBase" id="CBG17945">
    <property type="protein sequence ID" value="CBP19127"/>
    <property type="gene ID" value="WBGene00037449"/>
</dbReference>
<feature type="domain" description="Calponin-homology (CH)" evidence="3">
    <location>
        <begin position="356"/>
        <end position="469"/>
    </location>
</feature>
<feature type="compositionally biased region" description="Polar residues" evidence="2">
    <location>
        <begin position="185"/>
        <end position="196"/>
    </location>
</feature>
<reference evidence="4 5" key="2">
    <citation type="journal article" date="2011" name="PLoS Genet.">
        <title>Caenorhabditis briggsae recombinant inbred line genotypes reveal inter-strain incompatibility and the evolution of recombination.</title>
        <authorList>
            <person name="Ross J.A."/>
            <person name="Koboldt D.C."/>
            <person name="Staisch J.E."/>
            <person name="Chamberlin H.M."/>
            <person name="Gupta B.P."/>
            <person name="Miller R.D."/>
            <person name="Baird S.E."/>
            <person name="Haag E.S."/>
        </authorList>
    </citation>
    <scope>NUCLEOTIDE SEQUENCE [LARGE SCALE GENOMIC DNA]</scope>
    <source>
        <strain evidence="4 5">AF16</strain>
    </source>
</reference>